<dbReference type="InterPro" id="IPR047112">
    <property type="entry name" value="RecG/Mfd"/>
</dbReference>
<dbReference type="AlphaFoldDB" id="A0A3N1HMT4"/>
<feature type="domain" description="Helicase ATP-binding" evidence="10">
    <location>
        <begin position="341"/>
        <end position="514"/>
    </location>
</feature>
<organism evidence="12 13">
    <name type="scientific">Pseudokineococcus lusitanus</name>
    <dbReference type="NCBI Taxonomy" id="763993"/>
    <lineage>
        <taxon>Bacteria</taxon>
        <taxon>Bacillati</taxon>
        <taxon>Actinomycetota</taxon>
        <taxon>Actinomycetes</taxon>
        <taxon>Kineosporiales</taxon>
        <taxon>Kineosporiaceae</taxon>
        <taxon>Pseudokineococcus</taxon>
    </lineage>
</organism>
<evidence type="ECO:0000256" key="8">
    <source>
        <dbReference type="ARBA" id="ARBA00049819"/>
    </source>
</evidence>
<feature type="domain" description="Helicase C-terminal" evidence="11">
    <location>
        <begin position="536"/>
        <end position="722"/>
    </location>
</feature>
<dbReference type="InterPro" id="IPR027417">
    <property type="entry name" value="P-loop_NTPase"/>
</dbReference>
<dbReference type="PANTHER" id="PTHR47964">
    <property type="entry name" value="ATP-DEPENDENT DNA HELICASE HOMOLOG RECG, CHLOROPLASTIC"/>
    <property type="match status" value="1"/>
</dbReference>
<dbReference type="SUPFAM" id="SSF50249">
    <property type="entry name" value="Nucleic acid-binding proteins"/>
    <property type="match status" value="1"/>
</dbReference>
<dbReference type="InterPro" id="IPR033454">
    <property type="entry name" value="RecG_wedge"/>
</dbReference>
<evidence type="ECO:0000313" key="13">
    <source>
        <dbReference type="Proteomes" id="UP000276232"/>
    </source>
</evidence>
<evidence type="ECO:0000256" key="4">
    <source>
        <dbReference type="ARBA" id="ARBA00022806"/>
    </source>
</evidence>
<dbReference type="InterPro" id="IPR014001">
    <property type="entry name" value="Helicase_ATP-bd"/>
</dbReference>
<protein>
    <recommendedName>
        <fullName evidence="8">Probable DNA 3'-5' helicase RecG</fullName>
    </recommendedName>
</protein>
<dbReference type="SMART" id="SM00490">
    <property type="entry name" value="HELICc"/>
    <property type="match status" value="1"/>
</dbReference>
<dbReference type="SUPFAM" id="SSF52540">
    <property type="entry name" value="P-loop containing nucleoside triphosphate hydrolases"/>
    <property type="match status" value="2"/>
</dbReference>
<dbReference type="FunCoup" id="A0A3N1HMT4">
    <property type="interactions" value="170"/>
</dbReference>
<dbReference type="PANTHER" id="PTHR47964:SF1">
    <property type="entry name" value="ATP-DEPENDENT DNA HELICASE HOMOLOG RECG, CHLOROPLASTIC"/>
    <property type="match status" value="1"/>
</dbReference>
<dbReference type="EMBL" id="RJKN01000003">
    <property type="protein sequence ID" value="ROP43775.1"/>
    <property type="molecule type" value="Genomic_DNA"/>
</dbReference>
<keyword evidence="5" id="KW-0067">ATP-binding</keyword>
<dbReference type="PROSITE" id="PS51194">
    <property type="entry name" value="HELICASE_CTER"/>
    <property type="match status" value="1"/>
</dbReference>
<evidence type="ECO:0000259" key="11">
    <source>
        <dbReference type="PROSITE" id="PS51194"/>
    </source>
</evidence>
<dbReference type="Pfam" id="PF17191">
    <property type="entry name" value="RecG_wedge"/>
    <property type="match status" value="1"/>
</dbReference>
<dbReference type="PROSITE" id="PS51192">
    <property type="entry name" value="HELICASE_ATP_BIND_1"/>
    <property type="match status" value="1"/>
</dbReference>
<dbReference type="Pfam" id="PF19833">
    <property type="entry name" value="RecG_dom3_C"/>
    <property type="match status" value="1"/>
</dbReference>
<keyword evidence="13" id="KW-1185">Reference proteome</keyword>
<sequence length="790" mass="83976">MPGEPGAGAAPSWDRVPAARAPEDPPLVGRMGEPLVKVVGGRTAALLEEKLGLRTVGDLLRHYPRDRRRRGQLTDLRSLETDEHVTVLARVASLKSRPMKQKSGFIADVTVTDGAAELRLAFFPRGRGPLALLHRQLAVGATALFSGKVSQYRGVTQLVHPQYELLGAGGRAARDVGPTDALPGTGPAPAPVEPDPGEALAAVDAYVNGVVPIYAAAAGVQSWTVARAVRLVLDGLAPEDVPDPLPAEVVEQHVFPSLHEALRRVHSTEVGAGEEAALERLRYEEAFVLQAELARRRLRTDAETAVPRPPREDGLRAAFDARLPFTLTEGQQRVGEQLAADLARPHPMNRLLQGEVGSGKTVVALRAMLAVVDAGGQAALLAPTEVLAAQHHRTLERMLGDLAGGGTLGAAEGATRVVLLTGSLGARARREAMLAAASGEAGIVVGTHALLEEKVQLAELGLVVVDEQHRFGVEQRDRLRAKASAVPHLLVMTATPIPRTVAMTSFGDLETSVLRELPAGRSPIATHVVPTGKETWVERMFARLREEVDAGHQVYVVCPSIGDEDALASGVDTPEARRTDTTADGRVLTSAVRAELLLRQVPALADVRRALLHGRLAPDDKDAVMQAFSRGEVDVLVSTTVVEVGVDVPEATAMVVLDADRFGISQLHQLRGRVGRGGHPGTCFLVTQLPAGHPGVARLQEVAATTDGFALAQLDVETRGEGDVLGARQSGVRSSLRLLRVVRDVEVIEAARADASRVVAADPDLRHHPALAGAIGELLRPQHEDFLERA</sequence>
<evidence type="ECO:0000256" key="7">
    <source>
        <dbReference type="ARBA" id="ARBA00023204"/>
    </source>
</evidence>
<accession>A0A3N1HMT4</accession>
<evidence type="ECO:0000256" key="5">
    <source>
        <dbReference type="ARBA" id="ARBA00022840"/>
    </source>
</evidence>
<dbReference type="GO" id="GO:0003677">
    <property type="term" value="F:DNA binding"/>
    <property type="evidence" value="ECO:0007669"/>
    <property type="project" value="UniProtKB-KW"/>
</dbReference>
<dbReference type="GO" id="GO:0016787">
    <property type="term" value="F:hydrolase activity"/>
    <property type="evidence" value="ECO:0007669"/>
    <property type="project" value="UniProtKB-KW"/>
</dbReference>
<keyword evidence="2" id="KW-0227">DNA damage</keyword>
<dbReference type="GO" id="GO:0003678">
    <property type="term" value="F:DNA helicase activity"/>
    <property type="evidence" value="ECO:0007669"/>
    <property type="project" value="TreeGrafter"/>
</dbReference>
<keyword evidence="3" id="KW-0378">Hydrolase</keyword>
<dbReference type="Proteomes" id="UP000276232">
    <property type="component" value="Unassembled WGS sequence"/>
</dbReference>
<gene>
    <name evidence="12" type="ORF">EDC03_1369</name>
</gene>
<dbReference type="InterPro" id="IPR012340">
    <property type="entry name" value="NA-bd_OB-fold"/>
</dbReference>
<dbReference type="GO" id="GO:0005524">
    <property type="term" value="F:ATP binding"/>
    <property type="evidence" value="ECO:0007669"/>
    <property type="project" value="UniProtKB-KW"/>
</dbReference>
<dbReference type="RefSeq" id="WP_241967073.1">
    <property type="nucleotide sequence ID" value="NZ_RJKN01000003.1"/>
</dbReference>
<dbReference type="InterPro" id="IPR011545">
    <property type="entry name" value="DEAD/DEAH_box_helicase_dom"/>
</dbReference>
<evidence type="ECO:0000256" key="3">
    <source>
        <dbReference type="ARBA" id="ARBA00022801"/>
    </source>
</evidence>
<evidence type="ECO:0000259" key="10">
    <source>
        <dbReference type="PROSITE" id="PS51192"/>
    </source>
</evidence>
<dbReference type="Gene3D" id="2.40.50.140">
    <property type="entry name" value="Nucleic acid-binding proteins"/>
    <property type="match status" value="1"/>
</dbReference>
<dbReference type="Pfam" id="PF00271">
    <property type="entry name" value="Helicase_C"/>
    <property type="match status" value="1"/>
</dbReference>
<dbReference type="InterPro" id="IPR045562">
    <property type="entry name" value="RecG_dom3_C"/>
</dbReference>
<keyword evidence="6" id="KW-0238">DNA-binding</keyword>
<reference evidence="12 13" key="1">
    <citation type="journal article" date="2015" name="Stand. Genomic Sci.">
        <title>Genomic Encyclopedia of Bacterial and Archaeal Type Strains, Phase III: the genomes of soil and plant-associated and newly described type strains.</title>
        <authorList>
            <person name="Whitman W.B."/>
            <person name="Woyke T."/>
            <person name="Klenk H.P."/>
            <person name="Zhou Y."/>
            <person name="Lilburn T.G."/>
            <person name="Beck B.J."/>
            <person name="De Vos P."/>
            <person name="Vandamme P."/>
            <person name="Eisen J.A."/>
            <person name="Garrity G."/>
            <person name="Hugenholtz P."/>
            <person name="Kyrpides N.C."/>
        </authorList>
    </citation>
    <scope>NUCLEOTIDE SEQUENCE [LARGE SCALE GENOMIC DNA]</scope>
    <source>
        <strain evidence="12 13">CECT 7306</strain>
    </source>
</reference>
<keyword evidence="4 12" id="KW-0347">Helicase</keyword>
<evidence type="ECO:0000313" key="12">
    <source>
        <dbReference type="EMBL" id="ROP43775.1"/>
    </source>
</evidence>
<dbReference type="InParanoid" id="A0A3N1HMT4"/>
<feature type="region of interest" description="Disordered" evidence="9">
    <location>
        <begin position="1"/>
        <end position="30"/>
    </location>
</feature>
<evidence type="ECO:0000256" key="1">
    <source>
        <dbReference type="ARBA" id="ARBA00022741"/>
    </source>
</evidence>
<dbReference type="Pfam" id="PF00270">
    <property type="entry name" value="DEAD"/>
    <property type="match status" value="1"/>
</dbReference>
<name>A0A3N1HMT4_9ACTN</name>
<dbReference type="InterPro" id="IPR001650">
    <property type="entry name" value="Helicase_C-like"/>
</dbReference>
<dbReference type="CDD" id="cd04488">
    <property type="entry name" value="RecG_wedge_OBF"/>
    <property type="match status" value="1"/>
</dbReference>
<proteinExistence type="predicted"/>
<dbReference type="Gene3D" id="3.40.50.300">
    <property type="entry name" value="P-loop containing nucleotide triphosphate hydrolases"/>
    <property type="match status" value="2"/>
</dbReference>
<comment type="caution">
    <text evidence="12">The sequence shown here is derived from an EMBL/GenBank/DDBJ whole genome shotgun (WGS) entry which is preliminary data.</text>
</comment>
<evidence type="ECO:0000256" key="2">
    <source>
        <dbReference type="ARBA" id="ARBA00022763"/>
    </source>
</evidence>
<evidence type="ECO:0000256" key="6">
    <source>
        <dbReference type="ARBA" id="ARBA00023125"/>
    </source>
</evidence>
<keyword evidence="1" id="KW-0547">Nucleotide-binding</keyword>
<dbReference type="SMART" id="SM00487">
    <property type="entry name" value="DEXDc"/>
    <property type="match status" value="1"/>
</dbReference>
<dbReference type="CDD" id="cd17992">
    <property type="entry name" value="DEXHc_RecG"/>
    <property type="match status" value="1"/>
</dbReference>
<dbReference type="GO" id="GO:0006281">
    <property type="term" value="P:DNA repair"/>
    <property type="evidence" value="ECO:0007669"/>
    <property type="project" value="UniProtKB-KW"/>
</dbReference>
<keyword evidence="7" id="KW-0234">DNA repair</keyword>
<evidence type="ECO:0000256" key="9">
    <source>
        <dbReference type="SAM" id="MobiDB-lite"/>
    </source>
</evidence>